<dbReference type="GO" id="GO:0003684">
    <property type="term" value="F:damaged DNA binding"/>
    <property type="evidence" value="ECO:0007669"/>
    <property type="project" value="InterPro"/>
</dbReference>
<dbReference type="GO" id="GO:0009432">
    <property type="term" value="P:SOS response"/>
    <property type="evidence" value="ECO:0007669"/>
    <property type="project" value="UniProtKB-KW"/>
</dbReference>
<sequence length="424" mass="46637">MSVPPRVFALIDCNSFYCSCERICQPELKRKPIVVLSNNDGCVIARSAEAKGLGIGMGAPYYQVREQMRRQGVVARSSNYTLYADISNRVMRVMAEMLPGIEVYSIDEAWGDMTGVADPAELGGSIRNRLAHEIGMPVGVGISTTKTLAKLANWAAKKWKATGGVLDLTDPVRQEKLLRLAPVSEVWGVGHRSAAKLAALNISTAWELAQFDIGTLRKTFGVTMERTARELRGVSCIGFNEGPPPKEAICSSKMFGARQTELPPIREALAAYVARAAEKLRAQNSLCSTIQVGLQTQLADRNGPHYADAITLALPSPTDDTREILALAQYGLGRIYRPGYPFSKCSILLMNLSQRGELTPDLFAPKPRSGAERLMAVVDQINRREGRDTVRIGRVPATPVWAMRREMLSQRYTTRWDEVIGVRG</sequence>
<keyword evidence="3" id="KW-0741">SOS mutagenesis</keyword>
<keyword evidence="4" id="KW-0234">DNA repair</keyword>
<dbReference type="GO" id="GO:0003887">
    <property type="term" value="F:DNA-directed DNA polymerase activity"/>
    <property type="evidence" value="ECO:0007669"/>
    <property type="project" value="TreeGrafter"/>
</dbReference>
<dbReference type="Gene3D" id="3.30.70.270">
    <property type="match status" value="1"/>
</dbReference>
<keyword evidence="2" id="KW-0227">DNA damage</keyword>
<comment type="caution">
    <text evidence="7">The sequence shown here is derived from an EMBL/GenBank/DDBJ whole genome shotgun (WGS) entry which is preliminary data.</text>
</comment>
<dbReference type="InterPro" id="IPR043128">
    <property type="entry name" value="Rev_trsase/Diguanyl_cyclase"/>
</dbReference>
<evidence type="ECO:0000256" key="5">
    <source>
        <dbReference type="ARBA" id="ARBA00023236"/>
    </source>
</evidence>
<proteinExistence type="inferred from homology"/>
<dbReference type="CDD" id="cd01700">
    <property type="entry name" value="PolY_Pol_V_umuC"/>
    <property type="match status" value="1"/>
</dbReference>
<evidence type="ECO:0000259" key="6">
    <source>
        <dbReference type="PROSITE" id="PS50173"/>
    </source>
</evidence>
<dbReference type="Proteomes" id="UP000235897">
    <property type="component" value="Unassembled WGS sequence"/>
</dbReference>
<evidence type="ECO:0000256" key="4">
    <source>
        <dbReference type="ARBA" id="ARBA00023204"/>
    </source>
</evidence>
<dbReference type="Pfam" id="PF11799">
    <property type="entry name" value="IMS_C"/>
    <property type="match status" value="1"/>
</dbReference>
<dbReference type="InterPro" id="IPR001126">
    <property type="entry name" value="UmuC"/>
</dbReference>
<evidence type="ECO:0000313" key="7">
    <source>
        <dbReference type="EMBL" id="PNG03361.1"/>
    </source>
</evidence>
<dbReference type="GO" id="GO:0006281">
    <property type="term" value="P:DNA repair"/>
    <property type="evidence" value="ECO:0007669"/>
    <property type="project" value="UniProtKB-KW"/>
</dbReference>
<keyword evidence="5" id="KW-0742">SOS response</keyword>
<protein>
    <submittedName>
        <fullName evidence="7">DNA polymerase V subunit UmuC</fullName>
    </submittedName>
</protein>
<dbReference type="GO" id="GO:0042276">
    <property type="term" value="P:error-prone translesion synthesis"/>
    <property type="evidence" value="ECO:0007669"/>
    <property type="project" value="TreeGrafter"/>
</dbReference>
<name>A0A2N8SLL7_STUST</name>
<comment type="similarity">
    <text evidence="1">Belongs to the DNA polymerase type-Y family.</text>
</comment>
<accession>A0A2N8SLL7</accession>
<reference evidence="7 8" key="1">
    <citation type="submission" date="2018-01" db="EMBL/GenBank/DDBJ databases">
        <title>Denitrification phenotypes of diverse strains of Pseudomonas stutzeri.</title>
        <authorList>
            <person name="Milligan D.A."/>
            <person name="Bergaust L."/>
            <person name="Bakken L.R."/>
            <person name="Frostegard A."/>
        </authorList>
    </citation>
    <scope>NUCLEOTIDE SEQUENCE [LARGE SCALE GENOMIC DNA]</scope>
    <source>
        <strain evidence="7 8">28a3</strain>
    </source>
</reference>
<gene>
    <name evidence="7" type="ORF">CXL00_21575</name>
</gene>
<dbReference type="Gene3D" id="3.40.1170.60">
    <property type="match status" value="1"/>
</dbReference>
<dbReference type="InterPro" id="IPR017961">
    <property type="entry name" value="DNA_pol_Y-fam_little_finger"/>
</dbReference>
<dbReference type="NCBIfam" id="NF002955">
    <property type="entry name" value="PRK03609.1"/>
    <property type="match status" value="1"/>
</dbReference>
<dbReference type="AlphaFoldDB" id="A0A2N8SLL7"/>
<evidence type="ECO:0000313" key="8">
    <source>
        <dbReference type="Proteomes" id="UP000235897"/>
    </source>
</evidence>
<dbReference type="PANTHER" id="PTHR11076:SF34">
    <property type="entry name" value="PROTEIN UMUC"/>
    <property type="match status" value="1"/>
</dbReference>
<dbReference type="SUPFAM" id="SSF56672">
    <property type="entry name" value="DNA/RNA polymerases"/>
    <property type="match status" value="1"/>
</dbReference>
<dbReference type="PANTHER" id="PTHR11076">
    <property type="entry name" value="DNA REPAIR POLYMERASE UMUC / TRANSFERASE FAMILY MEMBER"/>
    <property type="match status" value="1"/>
</dbReference>
<dbReference type="InterPro" id="IPR050116">
    <property type="entry name" value="DNA_polymerase-Y"/>
</dbReference>
<organism evidence="7 8">
    <name type="scientific">Stutzerimonas stutzeri</name>
    <name type="common">Pseudomonas stutzeri</name>
    <dbReference type="NCBI Taxonomy" id="316"/>
    <lineage>
        <taxon>Bacteria</taxon>
        <taxon>Pseudomonadati</taxon>
        <taxon>Pseudomonadota</taxon>
        <taxon>Gammaproteobacteria</taxon>
        <taxon>Pseudomonadales</taxon>
        <taxon>Pseudomonadaceae</taxon>
        <taxon>Stutzerimonas</taxon>
    </lineage>
</organism>
<dbReference type="EMBL" id="POUW01000010">
    <property type="protein sequence ID" value="PNG03361.1"/>
    <property type="molecule type" value="Genomic_DNA"/>
</dbReference>
<dbReference type="Pfam" id="PF00817">
    <property type="entry name" value="IMS"/>
    <property type="match status" value="1"/>
</dbReference>
<dbReference type="GO" id="GO:0005829">
    <property type="term" value="C:cytosol"/>
    <property type="evidence" value="ECO:0007669"/>
    <property type="project" value="TreeGrafter"/>
</dbReference>
<evidence type="ECO:0000256" key="1">
    <source>
        <dbReference type="ARBA" id="ARBA00010945"/>
    </source>
</evidence>
<dbReference type="PROSITE" id="PS50173">
    <property type="entry name" value="UMUC"/>
    <property type="match status" value="1"/>
</dbReference>
<dbReference type="Pfam" id="PF13438">
    <property type="entry name" value="DUF4113"/>
    <property type="match status" value="1"/>
</dbReference>
<dbReference type="Gene3D" id="1.10.150.20">
    <property type="entry name" value="5' to 3' exonuclease, C-terminal subdomain"/>
    <property type="match status" value="1"/>
</dbReference>
<dbReference type="RefSeq" id="WP_102847614.1">
    <property type="nucleotide sequence ID" value="NZ_JAMOIG010000010.1"/>
</dbReference>
<feature type="domain" description="UmuC" evidence="6">
    <location>
        <begin position="8"/>
        <end position="190"/>
    </location>
</feature>
<dbReference type="InterPro" id="IPR025188">
    <property type="entry name" value="DUF4113"/>
</dbReference>
<dbReference type="OrthoDB" id="9808813at2"/>
<dbReference type="InterPro" id="IPR043502">
    <property type="entry name" value="DNA/RNA_pol_sf"/>
</dbReference>
<evidence type="ECO:0000256" key="3">
    <source>
        <dbReference type="ARBA" id="ARBA00023199"/>
    </source>
</evidence>
<evidence type="ECO:0000256" key="2">
    <source>
        <dbReference type="ARBA" id="ARBA00022763"/>
    </source>
</evidence>